<comment type="caution">
    <text evidence="7">The sequence shown here is derived from an EMBL/GenBank/DDBJ whole genome shotgun (WGS) entry which is preliminary data.</text>
</comment>
<protein>
    <submittedName>
        <fullName evidence="7">Des-methyl-DIF-1 methyltransferase</fullName>
    </submittedName>
</protein>
<dbReference type="PIRSF" id="PIRSF005739">
    <property type="entry name" value="O-mtase"/>
    <property type="match status" value="1"/>
</dbReference>
<organism evidence="7 8">
    <name type="scientific">Tieghemostelium lacteum</name>
    <name type="common">Slime mold</name>
    <name type="synonym">Dictyostelium lacteum</name>
    <dbReference type="NCBI Taxonomy" id="361077"/>
    <lineage>
        <taxon>Eukaryota</taxon>
        <taxon>Amoebozoa</taxon>
        <taxon>Evosea</taxon>
        <taxon>Eumycetozoa</taxon>
        <taxon>Dictyostelia</taxon>
        <taxon>Dictyosteliales</taxon>
        <taxon>Raperosteliaceae</taxon>
        <taxon>Tieghemostelium</taxon>
    </lineage>
</organism>
<dbReference type="PROSITE" id="PS51683">
    <property type="entry name" value="SAM_OMT_II"/>
    <property type="match status" value="1"/>
</dbReference>
<dbReference type="InterPro" id="IPR036390">
    <property type="entry name" value="WH_DNA-bd_sf"/>
</dbReference>
<evidence type="ECO:0000256" key="3">
    <source>
        <dbReference type="ARBA" id="ARBA00022691"/>
    </source>
</evidence>
<evidence type="ECO:0000256" key="2">
    <source>
        <dbReference type="ARBA" id="ARBA00022679"/>
    </source>
</evidence>
<dbReference type="OMA" id="DHLFAYQ"/>
<reference evidence="7 8" key="1">
    <citation type="submission" date="2015-12" db="EMBL/GenBank/DDBJ databases">
        <title>Dictyostelia acquired genes for synthesis and detection of signals that induce cell-type specialization by lateral gene transfer from prokaryotes.</title>
        <authorList>
            <person name="Gloeckner G."/>
            <person name="Schaap P."/>
        </authorList>
    </citation>
    <scope>NUCLEOTIDE SEQUENCE [LARGE SCALE GENOMIC DNA]</scope>
    <source>
        <strain evidence="7 8">TK</strain>
    </source>
</reference>
<dbReference type="SUPFAM" id="SSF53335">
    <property type="entry name" value="S-adenosyl-L-methionine-dependent methyltransferases"/>
    <property type="match status" value="1"/>
</dbReference>
<dbReference type="GO" id="GO:0046983">
    <property type="term" value="F:protein dimerization activity"/>
    <property type="evidence" value="ECO:0007669"/>
    <property type="project" value="InterPro"/>
</dbReference>
<dbReference type="InterPro" id="IPR012967">
    <property type="entry name" value="COMT_dimerisation"/>
</dbReference>
<dbReference type="Gene3D" id="3.40.50.150">
    <property type="entry name" value="Vaccinia Virus protein VP39"/>
    <property type="match status" value="1"/>
</dbReference>
<evidence type="ECO:0000259" key="6">
    <source>
        <dbReference type="Pfam" id="PF08100"/>
    </source>
</evidence>
<proteinExistence type="predicted"/>
<dbReference type="PANTHER" id="PTHR11746">
    <property type="entry name" value="O-METHYLTRANSFERASE"/>
    <property type="match status" value="1"/>
</dbReference>
<gene>
    <name evidence="7" type="ORF">DLAC_03400</name>
</gene>
<accession>A0A152A2E7</accession>
<evidence type="ECO:0000256" key="1">
    <source>
        <dbReference type="ARBA" id="ARBA00022603"/>
    </source>
</evidence>
<dbReference type="EMBL" id="LODT01000016">
    <property type="protein sequence ID" value="KYR00241.1"/>
    <property type="molecule type" value="Genomic_DNA"/>
</dbReference>
<keyword evidence="1 7" id="KW-0489">Methyltransferase</keyword>
<sequence length="340" mass="38951">MELHKYFNGYRICKAINVMVRFEVPRRLGNSLESKRSSDDIAKEIGCHAEALYRLMRALASEGIFKEIIDPKTPRLFQHTQMSLDLSDPCFQGELFMHTGTGHYKSMETLPETIMTGKSQCGKAFNEESYWHALAKDKNIENELTIGMSSLSSRQFNEIVQLGNFDQFEIVCDLGGCEGVLMKNILDNCPKVKKGINFDQPHVIKNIMEKQGVISSDPRYSQVGGSFFESVPEADCYTMKWIIHDWNDEKSIQILNTIAKSIKPGGKVYIIDYILSEDDMNSDHYKFIVWLDIFLLHLCEGKERTKKELLEIVSHTPFKVDSYLFPKQKLVLPITVLSLK</sequence>
<dbReference type="InterPro" id="IPR016461">
    <property type="entry name" value="COMT-like"/>
</dbReference>
<dbReference type="GO" id="GO:0032259">
    <property type="term" value="P:methylation"/>
    <property type="evidence" value="ECO:0007669"/>
    <property type="project" value="UniProtKB-KW"/>
</dbReference>
<feature type="domain" description="O-methyltransferase C-terminal" evidence="5">
    <location>
        <begin position="110"/>
        <end position="318"/>
    </location>
</feature>
<dbReference type="InterPro" id="IPR029063">
    <property type="entry name" value="SAM-dependent_MTases_sf"/>
</dbReference>
<evidence type="ECO:0000256" key="4">
    <source>
        <dbReference type="PIRSR" id="PIRSR005739-1"/>
    </source>
</evidence>
<dbReference type="Gene3D" id="1.10.10.10">
    <property type="entry name" value="Winged helix-like DNA-binding domain superfamily/Winged helix DNA-binding domain"/>
    <property type="match status" value="1"/>
</dbReference>
<keyword evidence="2 7" id="KW-0808">Transferase</keyword>
<evidence type="ECO:0000313" key="8">
    <source>
        <dbReference type="Proteomes" id="UP000076078"/>
    </source>
</evidence>
<keyword evidence="8" id="KW-1185">Reference proteome</keyword>
<feature type="domain" description="O-methyltransferase dimerisation" evidence="6">
    <location>
        <begin position="5"/>
        <end position="83"/>
    </location>
</feature>
<dbReference type="Pfam" id="PF00891">
    <property type="entry name" value="Methyltransf_2"/>
    <property type="match status" value="1"/>
</dbReference>
<dbReference type="Pfam" id="PF08100">
    <property type="entry name" value="Dimerisation"/>
    <property type="match status" value="1"/>
</dbReference>
<dbReference type="SUPFAM" id="SSF46785">
    <property type="entry name" value="Winged helix' DNA-binding domain"/>
    <property type="match status" value="1"/>
</dbReference>
<keyword evidence="3" id="KW-0949">S-adenosyl-L-methionine</keyword>
<dbReference type="InterPro" id="IPR036388">
    <property type="entry name" value="WH-like_DNA-bd_sf"/>
</dbReference>
<evidence type="ECO:0000313" key="7">
    <source>
        <dbReference type="EMBL" id="KYR00241.1"/>
    </source>
</evidence>
<dbReference type="AlphaFoldDB" id="A0A152A2E7"/>
<feature type="active site" description="Proton acceptor" evidence="4">
    <location>
        <position position="244"/>
    </location>
</feature>
<dbReference type="GO" id="GO:0008171">
    <property type="term" value="F:O-methyltransferase activity"/>
    <property type="evidence" value="ECO:0007669"/>
    <property type="project" value="InterPro"/>
</dbReference>
<name>A0A152A2E7_TIELA</name>
<evidence type="ECO:0000259" key="5">
    <source>
        <dbReference type="Pfam" id="PF00891"/>
    </source>
</evidence>
<dbReference type="InterPro" id="IPR001077">
    <property type="entry name" value="COMT_C"/>
</dbReference>
<dbReference type="OrthoDB" id="16076at2759"/>
<dbReference type="InParanoid" id="A0A152A2E7"/>
<dbReference type="Proteomes" id="UP000076078">
    <property type="component" value="Unassembled WGS sequence"/>
</dbReference>